<keyword evidence="2" id="KW-0675">Receptor</keyword>
<evidence type="ECO:0000313" key="2">
    <source>
        <dbReference type="EMBL" id="RAJ76507.1"/>
    </source>
</evidence>
<dbReference type="PANTHER" id="PTHR40094">
    <property type="entry name" value="ALPHA-2-MACROGLOBULIN HOMOLOG"/>
    <property type="match status" value="1"/>
</dbReference>
<dbReference type="OrthoDB" id="9767116at2"/>
<accession>A0A327VQ88</accession>
<dbReference type="Gene3D" id="1.50.10.20">
    <property type="match status" value="1"/>
</dbReference>
<dbReference type="Pfam" id="PF17973">
    <property type="entry name" value="bMG10"/>
    <property type="match status" value="1"/>
</dbReference>
<evidence type="ECO:0000259" key="1">
    <source>
        <dbReference type="SMART" id="SM01360"/>
    </source>
</evidence>
<protein>
    <submittedName>
        <fullName evidence="2">TonB-dependent receptor-like protein</fullName>
    </submittedName>
</protein>
<dbReference type="InterPro" id="IPR037066">
    <property type="entry name" value="Plug_dom_sf"/>
</dbReference>
<dbReference type="InterPro" id="IPR008930">
    <property type="entry name" value="Terpenoid_cyclase/PrenylTrfase"/>
</dbReference>
<organism evidence="2 3">
    <name type="scientific">Chitinophaga dinghuensis</name>
    <dbReference type="NCBI Taxonomy" id="1539050"/>
    <lineage>
        <taxon>Bacteria</taxon>
        <taxon>Pseudomonadati</taxon>
        <taxon>Bacteroidota</taxon>
        <taxon>Chitinophagia</taxon>
        <taxon>Chitinophagales</taxon>
        <taxon>Chitinophagaceae</taxon>
        <taxon>Chitinophaga</taxon>
    </lineage>
</organism>
<reference evidence="2 3" key="1">
    <citation type="submission" date="2018-06" db="EMBL/GenBank/DDBJ databases">
        <title>Genomic Encyclopedia of Archaeal and Bacterial Type Strains, Phase II (KMG-II): from individual species to whole genera.</title>
        <authorList>
            <person name="Goeker M."/>
        </authorList>
    </citation>
    <scope>NUCLEOTIDE SEQUENCE [LARGE SCALE GENOMIC DNA]</scope>
    <source>
        <strain evidence="2 3">DSM 29821</strain>
    </source>
</reference>
<dbReference type="Pfam" id="PF00207">
    <property type="entry name" value="A2M"/>
    <property type="match status" value="1"/>
</dbReference>
<dbReference type="InterPro" id="IPR051802">
    <property type="entry name" value="YfhM-like"/>
</dbReference>
<feature type="domain" description="Alpha-2-macroglobulin" evidence="1">
    <location>
        <begin position="1371"/>
        <end position="1460"/>
    </location>
</feature>
<evidence type="ECO:0000313" key="3">
    <source>
        <dbReference type="Proteomes" id="UP000249819"/>
    </source>
</evidence>
<dbReference type="SUPFAM" id="SSF56935">
    <property type="entry name" value="Porins"/>
    <property type="match status" value="1"/>
</dbReference>
<dbReference type="EMBL" id="QLMA01000008">
    <property type="protein sequence ID" value="RAJ76507.1"/>
    <property type="molecule type" value="Genomic_DNA"/>
</dbReference>
<dbReference type="Gene3D" id="2.20.130.20">
    <property type="match status" value="1"/>
</dbReference>
<dbReference type="PANTHER" id="PTHR40094:SF1">
    <property type="entry name" value="UBIQUITIN DOMAIN-CONTAINING PROTEIN"/>
    <property type="match status" value="1"/>
</dbReference>
<name>A0A327VQ88_9BACT</name>
<dbReference type="Gene3D" id="2.170.130.10">
    <property type="entry name" value="TonB-dependent receptor, plug domain"/>
    <property type="match status" value="1"/>
</dbReference>
<proteinExistence type="predicted"/>
<sequence>MGSPDSREPISSPKNYYQPPSGRILLLLGKFINFSTPHLTATHIRFNPLINYFWLKKSILCLHPTPLSMNLRLTFILLFLFLSGNTYAQLQLSNSKRTGQTVALFRITDAEALKIFRASLMNADFREGYNDDDDPPMALDYTLSDELLHTFVTSWSTPGDMPSNTPPGNYLTVHGESAKMVYRFRPVHNVDMHLLENQHDLLLSFTDKDLQLVSEARVSFNNKIIPYNAGAHLYILKGTHKGGIITVQYKGVTNYFYAKLKHDRYRPNTTSSYFSRKYKQLKRFFRFKHSAKPQQYYRGYMVFNKPKFKPGDTIRMKAFVLDNDNNPLNQTLDLRLQGNHVDTVLKQLSPYRPGAYEFAFRQNDSLNMKLDYNYTLSLASPQNKDYKADINKSFRYEAYELGQLTFKIRSDDEKYYTGTPVKIFMKATDENDLPILDGRVSVEVTTNSSSNYQIGANFIPSQLYFTEVPLEPVGETVLTLPDSIFPSADIAFTVQCYLRSSSNDSKTASLSLNHSKNNRFIRIEKMADSLQITFESNGKSVPMPAKVTLYDADEDSIGAMQIQLPAKVLINPYVASYEAETEDDLEYFEIDTKESGLSFNAQLVKDSVFVSMFNPARIPVWYQIYAGNKQVYKGYGTSLRWAANALRNCHYTIQSQYIYGGKTFKSTNYAFYTPNNLSVAINAPEIVQPGGKATLTVQVKDAKDRPVKDADVTAYAYTSKFNSADPNVPYLGSSKAKYRKIKRGYISPENLEYQEKNSLNWSRWKSMLGIDTMPFFRFFHPDKVLYNFEPSLNNVTQLAPFAVKNGVPQIPHLVWIDENLVYINGTTTKEDYSFQVTPRRHTVRIRTANEEVFVDSVFTPLGKKTFISINIDQPSAGVQITPKEDTFSVSEKSLLDNKLILLESRGRTNPQYLYNNNKAWWITGDKGLRNTEIIGPISNSYSHYYAKGSVNQWFQPEPNNLFIIADGLIKQKEAHISNRYFREKLQSELMYPPLTDMVRQPKDIDSLYNIQLEKTSINRAEGGISNLMLHLNQSFRDSIRQIFVYKAGDSLWITLGDSKLETIFGTNPGLYHVLILMRDSGFARLENLEVRPGCKSVYNFNSLPINPETDSIRKMRVLLDYSIIEKSNGAPFLHIPVFKPVAVHNNYTSPSDVLLSKNKLTRTLQGKVTDPKGTPLPGVTVHILGAQNGAVTDANGWFKMAATPTGRLVFSFIGYQTQQVAITNANTYTVIMDEMNQGLSEVVVVGYGVQKKANLSYSVSTIEVKTFSLSGTAPGIVIRGASSLGADNHPLIIIDGVPYTGKLEDLDPDAIANIVVLEQDKASAIYGARAADGAVVISSNGKKVIGKKKFAADGTEDIRKITLRQNFRDDAFWQPRLRTNEKGEASFEVVYPDDLTSWKTYALAMTDNKMSGSATTVTKAFRTLSGSLALPQFAIAGDTLGVLTKVMNYKGDSIALNRSLLINKQLIKDGDIQLSNSHIEVTPVLVPVTDSLRATFQITNRLTMDDGEYKAIPVMPAGTMETTGQFFLLRGDTTFTIPASDDTSKLHVFASSSAMPVLLEEVQHLRKYEYLCNEQTASKLIGMLLQKKWAARLDSAFNYDEDITRLVALLDKNRNDDGLWGWWPGSPSVEWITAHVLKALKMATAANFYSTSYSKDIMRLVVPRTDKYNNDFDRKLYVLEMYKDIDSSFNLVPYLDTISLPKLKHYQLLQLMELKQRAGMKVNTSFLTTHVQHTMLGNTFWGDEGQLLLGSRMEVTLRAYRILKAEGGHEALLRSTRAWILEQRGVRCWRNTYESASILETIWDDVARENETAAPKLRINNNDITSFPYKGEFPGNTALAVNRSGGRTIYFNAWQQHHNPQPVVKDGAFQLRSWFEQKGDTVRFLKGGEPVTLRVNVNVTADAEYVMIEVPIPAGCSYNRKTQSYWGPEVHREYFYHKVSIFCQQLRKGEHIFNIELMPRYSGNFQLNPARAELMYFPVFYGHEGMKTIQIK</sequence>
<comment type="caution">
    <text evidence="2">The sequence shown here is derived from an EMBL/GenBank/DDBJ whole genome shotgun (WGS) entry which is preliminary data.</text>
</comment>
<dbReference type="SUPFAM" id="SSF48239">
    <property type="entry name" value="Terpenoid cyclases/Protein prenyltransferases"/>
    <property type="match status" value="1"/>
</dbReference>
<dbReference type="SUPFAM" id="SSF49464">
    <property type="entry name" value="Carboxypeptidase regulatory domain-like"/>
    <property type="match status" value="1"/>
</dbReference>
<keyword evidence="3" id="KW-1185">Reference proteome</keyword>
<gene>
    <name evidence="2" type="ORF">CLV59_10826</name>
</gene>
<dbReference type="Pfam" id="PF13715">
    <property type="entry name" value="CarbopepD_reg_2"/>
    <property type="match status" value="1"/>
</dbReference>
<dbReference type="InterPro" id="IPR008969">
    <property type="entry name" value="CarboxyPept-like_regulatory"/>
</dbReference>
<dbReference type="Gene3D" id="2.60.40.1120">
    <property type="entry name" value="Carboxypeptidase-like, regulatory domain"/>
    <property type="match status" value="1"/>
</dbReference>
<dbReference type="SMART" id="SM01360">
    <property type="entry name" value="A2M"/>
    <property type="match status" value="1"/>
</dbReference>
<dbReference type="InterPro" id="IPR001599">
    <property type="entry name" value="Macroglobln_a2"/>
</dbReference>
<dbReference type="InterPro" id="IPR041246">
    <property type="entry name" value="Bact_MG10"/>
</dbReference>
<dbReference type="GO" id="GO:0004866">
    <property type="term" value="F:endopeptidase inhibitor activity"/>
    <property type="evidence" value="ECO:0007669"/>
    <property type="project" value="InterPro"/>
</dbReference>
<dbReference type="Proteomes" id="UP000249819">
    <property type="component" value="Unassembled WGS sequence"/>
</dbReference>